<reference evidence="1 2" key="1">
    <citation type="submission" date="2016-03" db="EMBL/GenBank/DDBJ databases">
        <title>EvidentialGene: Evidence-directed Construction of Genes on Genomes.</title>
        <authorList>
            <person name="Gilbert D.G."/>
            <person name="Choi J.-H."/>
            <person name="Mockaitis K."/>
            <person name="Colbourne J."/>
            <person name="Pfrender M."/>
        </authorList>
    </citation>
    <scope>NUCLEOTIDE SEQUENCE [LARGE SCALE GENOMIC DNA]</scope>
    <source>
        <strain evidence="1 2">Xinb3</strain>
        <tissue evidence="1">Complete organism</tissue>
    </source>
</reference>
<evidence type="ECO:0000313" key="2">
    <source>
        <dbReference type="Proteomes" id="UP000076858"/>
    </source>
</evidence>
<comment type="caution">
    <text evidence="1">The sequence shown here is derived from an EMBL/GenBank/DDBJ whole genome shotgun (WGS) entry which is preliminary data.</text>
</comment>
<dbReference type="AlphaFoldDB" id="A0A162RKL6"/>
<sequence length="28" mass="3084">MAQVSVVGRQSADLILDRLASARRNLDK</sequence>
<protein>
    <submittedName>
        <fullName evidence="1">Uncharacterized protein</fullName>
    </submittedName>
</protein>
<organism evidence="1 2">
    <name type="scientific">Daphnia magna</name>
    <dbReference type="NCBI Taxonomy" id="35525"/>
    <lineage>
        <taxon>Eukaryota</taxon>
        <taxon>Metazoa</taxon>
        <taxon>Ecdysozoa</taxon>
        <taxon>Arthropoda</taxon>
        <taxon>Crustacea</taxon>
        <taxon>Branchiopoda</taxon>
        <taxon>Diplostraca</taxon>
        <taxon>Cladocera</taxon>
        <taxon>Anomopoda</taxon>
        <taxon>Daphniidae</taxon>
        <taxon>Daphnia</taxon>
    </lineage>
</organism>
<evidence type="ECO:0000313" key="1">
    <source>
        <dbReference type="EMBL" id="KZS20591.1"/>
    </source>
</evidence>
<keyword evidence="2" id="KW-1185">Reference proteome</keyword>
<proteinExistence type="predicted"/>
<accession>A0A162RKL6</accession>
<gene>
    <name evidence="1" type="ORF">APZ42_012688</name>
</gene>
<dbReference type="EMBL" id="LRGB01000146">
    <property type="protein sequence ID" value="KZS20591.1"/>
    <property type="molecule type" value="Genomic_DNA"/>
</dbReference>
<dbReference type="Proteomes" id="UP000076858">
    <property type="component" value="Unassembled WGS sequence"/>
</dbReference>
<name>A0A162RKL6_9CRUS</name>